<evidence type="ECO:0000313" key="2">
    <source>
        <dbReference type="Proteomes" id="UP000192738"/>
    </source>
</evidence>
<dbReference type="InterPro" id="IPR024227">
    <property type="entry name" value="DUF3795"/>
</dbReference>
<dbReference type="RefSeq" id="WP_371360977.1">
    <property type="nucleotide sequence ID" value="NZ_CP155572.1"/>
</dbReference>
<gene>
    <name evidence="1" type="ORF">SAMN04488500_1497</name>
</gene>
<evidence type="ECO:0000313" key="1">
    <source>
        <dbReference type="EMBL" id="SMD17244.1"/>
    </source>
</evidence>
<keyword evidence="2" id="KW-1185">Reference proteome</keyword>
<dbReference type="AlphaFoldDB" id="A0A1W2F5S5"/>
<organism evidence="1 2">
    <name type="scientific">Sporomusa malonica</name>
    <dbReference type="NCBI Taxonomy" id="112901"/>
    <lineage>
        <taxon>Bacteria</taxon>
        <taxon>Bacillati</taxon>
        <taxon>Bacillota</taxon>
        <taxon>Negativicutes</taxon>
        <taxon>Selenomonadales</taxon>
        <taxon>Sporomusaceae</taxon>
        <taxon>Sporomusa</taxon>
    </lineage>
</organism>
<dbReference type="EMBL" id="FWXI01000049">
    <property type="protein sequence ID" value="SMD17244.1"/>
    <property type="molecule type" value="Genomic_DNA"/>
</dbReference>
<evidence type="ECO:0008006" key="3">
    <source>
        <dbReference type="Google" id="ProtNLM"/>
    </source>
</evidence>
<name>A0A1W2F5S5_9FIRM</name>
<dbReference type="STRING" id="112901.SAMN04488500_1497"/>
<reference evidence="1 2" key="1">
    <citation type="submission" date="2017-04" db="EMBL/GenBank/DDBJ databases">
        <authorList>
            <person name="Afonso C.L."/>
            <person name="Miller P.J."/>
            <person name="Scott M.A."/>
            <person name="Spackman E."/>
            <person name="Goraichik I."/>
            <person name="Dimitrov K.M."/>
            <person name="Suarez D.L."/>
            <person name="Swayne D.E."/>
        </authorList>
    </citation>
    <scope>NUCLEOTIDE SEQUENCE [LARGE SCALE GENOMIC DNA]</scope>
    <source>
        <strain evidence="1 2">DSM 5090</strain>
    </source>
</reference>
<protein>
    <recommendedName>
        <fullName evidence="3">DUF3795 domain-containing protein</fullName>
    </recommendedName>
</protein>
<dbReference type="Pfam" id="PF12675">
    <property type="entry name" value="DUF3795"/>
    <property type="match status" value="1"/>
</dbReference>
<accession>A0A1W2F5S5</accession>
<dbReference type="Proteomes" id="UP000192738">
    <property type="component" value="Unassembled WGS sequence"/>
</dbReference>
<proteinExistence type="predicted"/>
<sequence length="84" mass="9444">MSVKEISDSTAYCGLVCKLCHLADRCSGCKSELNCCGIRTSEEGCYQYDCCNEKGFDGCWECPDFSCGKGWIGYTKLDRFYKVM</sequence>